<dbReference type="AlphaFoldDB" id="A0A9P9IJH7"/>
<proteinExistence type="predicted"/>
<reference evidence="2" key="1">
    <citation type="journal article" date="2021" name="Nat. Commun.">
        <title>Genetic determinants of endophytism in the Arabidopsis root mycobiome.</title>
        <authorList>
            <person name="Mesny F."/>
            <person name="Miyauchi S."/>
            <person name="Thiergart T."/>
            <person name="Pickel B."/>
            <person name="Atanasova L."/>
            <person name="Karlsson M."/>
            <person name="Huettel B."/>
            <person name="Barry K.W."/>
            <person name="Haridas S."/>
            <person name="Chen C."/>
            <person name="Bauer D."/>
            <person name="Andreopoulos W."/>
            <person name="Pangilinan J."/>
            <person name="LaButti K."/>
            <person name="Riley R."/>
            <person name="Lipzen A."/>
            <person name="Clum A."/>
            <person name="Drula E."/>
            <person name="Henrissat B."/>
            <person name="Kohler A."/>
            <person name="Grigoriev I.V."/>
            <person name="Martin F.M."/>
            <person name="Hacquard S."/>
        </authorList>
    </citation>
    <scope>NUCLEOTIDE SEQUENCE</scope>
    <source>
        <strain evidence="2">MPI-CAGE-AT-0147</strain>
    </source>
</reference>
<gene>
    <name evidence="2" type="ORF">EDB81DRAFT_890541</name>
</gene>
<organism evidence="2 3">
    <name type="scientific">Dactylonectria macrodidyma</name>
    <dbReference type="NCBI Taxonomy" id="307937"/>
    <lineage>
        <taxon>Eukaryota</taxon>
        <taxon>Fungi</taxon>
        <taxon>Dikarya</taxon>
        <taxon>Ascomycota</taxon>
        <taxon>Pezizomycotina</taxon>
        <taxon>Sordariomycetes</taxon>
        <taxon>Hypocreomycetidae</taxon>
        <taxon>Hypocreales</taxon>
        <taxon>Nectriaceae</taxon>
        <taxon>Dactylonectria</taxon>
    </lineage>
</organism>
<keyword evidence="1" id="KW-1133">Transmembrane helix</keyword>
<keyword evidence="1" id="KW-0472">Membrane</keyword>
<accession>A0A9P9IJH7</accession>
<evidence type="ECO:0000313" key="2">
    <source>
        <dbReference type="EMBL" id="KAH7124458.1"/>
    </source>
</evidence>
<keyword evidence="3" id="KW-1185">Reference proteome</keyword>
<comment type="caution">
    <text evidence="2">The sequence shown here is derived from an EMBL/GenBank/DDBJ whole genome shotgun (WGS) entry which is preliminary data.</text>
</comment>
<dbReference type="Proteomes" id="UP000738349">
    <property type="component" value="Unassembled WGS sequence"/>
</dbReference>
<protein>
    <submittedName>
        <fullName evidence="2">Uncharacterized protein</fullName>
    </submittedName>
</protein>
<sequence>MALKRLPQLVLRAYVAQCLLAISAYATWTVTSFYALGLTTSTNPHFTSIKYTETASFALKSDADPTGKPFSTSTYLQWGENVEVVEIFYSKNNVDASDIQATTTTATTDANTDYLQEVVFTAPASCPTPFTVTTYTSVNIPGHLS</sequence>
<evidence type="ECO:0000313" key="3">
    <source>
        <dbReference type="Proteomes" id="UP000738349"/>
    </source>
</evidence>
<evidence type="ECO:0000256" key="1">
    <source>
        <dbReference type="SAM" id="Phobius"/>
    </source>
</evidence>
<name>A0A9P9IJH7_9HYPO</name>
<keyword evidence="1" id="KW-0812">Transmembrane</keyword>
<dbReference type="EMBL" id="JAGMUV010000022">
    <property type="protein sequence ID" value="KAH7124458.1"/>
    <property type="molecule type" value="Genomic_DNA"/>
</dbReference>
<dbReference type="OrthoDB" id="3795566at2759"/>
<feature type="transmembrane region" description="Helical" evidence="1">
    <location>
        <begin position="12"/>
        <end position="36"/>
    </location>
</feature>